<evidence type="ECO:0000313" key="6">
    <source>
        <dbReference type="Proteomes" id="UP001283341"/>
    </source>
</evidence>
<keyword evidence="6" id="KW-1185">Reference proteome</keyword>
<dbReference type="InterPro" id="IPR027417">
    <property type="entry name" value="P-loop_NTPase"/>
</dbReference>
<feature type="region of interest" description="Disordered" evidence="2">
    <location>
        <begin position="591"/>
        <end position="612"/>
    </location>
</feature>
<dbReference type="Gene3D" id="3.40.50.300">
    <property type="entry name" value="P-loop containing nucleotide triphosphate hydrolases"/>
    <property type="match status" value="1"/>
</dbReference>
<keyword evidence="1" id="KW-0677">Repeat</keyword>
<proteinExistence type="predicted"/>
<evidence type="ECO:0000313" key="5">
    <source>
        <dbReference type="EMBL" id="KAK3314032.1"/>
    </source>
</evidence>
<dbReference type="Proteomes" id="UP001283341">
    <property type="component" value="Unassembled WGS sequence"/>
</dbReference>
<feature type="domain" description="DUF7791" evidence="4">
    <location>
        <begin position="456"/>
        <end position="590"/>
    </location>
</feature>
<name>A0AAE0HW59_9PEZI</name>
<gene>
    <name evidence="5" type="ORF">B0H66DRAFT_567620</name>
</gene>
<sequence>MKVAFKSIVEHDKTEDLVKRVSEYRSQLTLRLLMVLNAHQRSQSATLDDIQRSNQEIVEALALQNVNVVNAGTSMIGAILKTRHGLETVVLGKDGIRYDSTSSGQNQSRSTTFTSSIAGGSVGADFHASESTEDWSKTIRDAVHFRSIRQRQDTITKAHRDTFEWIWELDRHGPWDSLVDWLRTGSGCYWVSGKAGSGKSCLMRYIAHDARLMNGLHHWASSEPRGRLIVGSFYFWYAGTPLQKTYEGLIRSLLYAVMESQPDLALYIFPDISRQLINNRLGGQLDISEDELKVGFARLRDHVPPGVKIFFVIDGIDEYTGDHNEICDLLMGSRSPSLKFLISSRPIPACVERFSTCPQLRLQDLTRKDIQKYARDHLSTNTILQGMEEEEPGITSDLISLIGERATGVFLWVVLVVRILIRRLQNYDSVAELYEEIDNLPQDLEELYDRMLGSMSLQHRITGSKYLQLAVVNLEFSPRVAMTPLQLSFAEDEDYDRFIQVPARPLQQDAVLRRYRTIEGRLRSRCCGLLEVQDLPYPIVGFLHRTVVEFLHLADNWNKLLSLTANTRFNAEMALMSSLLAACQSEVPTEDKCVTPTGGDDETKGTSIPSPPTQGLNVSIGFANPDLYLCEQISRFVSYEKAMSDEGKQKFHAVYLPAFRKALLDYHSLDTSSFATVADRAEALSKSISRGITRFNLSYPRTFGFHLALSVPKFKINRFWPESNRSKGLGSEQKSTSELEIDLEMLLIHYVEEPNGRLRQQIAESITDGMLQKLPSSPLPADDDSNLAKLWNQRWPLAPLSSFEAETRRSPWRFLLVYAHFVCASSTSVRSRAEVATNGDVFDFSDTRMILSFLDLIFRALKGWADLGSRIKIHNNNSWWSKHIGVRPDVELFTPDCILLRLLGEIWIRTSSTSTGKMRDKIAERAVMIENAISHAREFQKSKQMIRINLKDHATASRKRAVRSSALGVTAAGETAEKGVWETPWVEHDEARRRSENKVSRP</sequence>
<dbReference type="AlphaFoldDB" id="A0AAE0HW59"/>
<evidence type="ECO:0000259" key="3">
    <source>
        <dbReference type="Pfam" id="PF24883"/>
    </source>
</evidence>
<dbReference type="EMBL" id="JAUEDM010000007">
    <property type="protein sequence ID" value="KAK3314032.1"/>
    <property type="molecule type" value="Genomic_DNA"/>
</dbReference>
<dbReference type="PANTHER" id="PTHR10039:SF5">
    <property type="entry name" value="NACHT DOMAIN-CONTAINING PROTEIN"/>
    <property type="match status" value="1"/>
</dbReference>
<evidence type="ECO:0008006" key="7">
    <source>
        <dbReference type="Google" id="ProtNLM"/>
    </source>
</evidence>
<dbReference type="PANTHER" id="PTHR10039">
    <property type="entry name" value="AMELOGENIN"/>
    <property type="match status" value="1"/>
</dbReference>
<feature type="domain" description="Nephrocystin 3-like N-terminal" evidence="3">
    <location>
        <begin position="177"/>
        <end position="345"/>
    </location>
</feature>
<organism evidence="5 6">
    <name type="scientific">Apodospora peruviana</name>
    <dbReference type="NCBI Taxonomy" id="516989"/>
    <lineage>
        <taxon>Eukaryota</taxon>
        <taxon>Fungi</taxon>
        <taxon>Dikarya</taxon>
        <taxon>Ascomycota</taxon>
        <taxon>Pezizomycotina</taxon>
        <taxon>Sordariomycetes</taxon>
        <taxon>Sordariomycetidae</taxon>
        <taxon>Sordariales</taxon>
        <taxon>Lasiosphaeriaceae</taxon>
        <taxon>Apodospora</taxon>
    </lineage>
</organism>
<dbReference type="InterPro" id="IPR056884">
    <property type="entry name" value="NPHP3-like_N"/>
</dbReference>
<dbReference type="Pfam" id="PF24883">
    <property type="entry name" value="NPHP3_N"/>
    <property type="match status" value="1"/>
</dbReference>
<feature type="region of interest" description="Disordered" evidence="2">
    <location>
        <begin position="980"/>
        <end position="1002"/>
    </location>
</feature>
<protein>
    <recommendedName>
        <fullName evidence="7">NACHT domain-containing protein</fullName>
    </recommendedName>
</protein>
<comment type="caution">
    <text evidence="5">The sequence shown here is derived from an EMBL/GenBank/DDBJ whole genome shotgun (WGS) entry which is preliminary data.</text>
</comment>
<accession>A0AAE0HW59</accession>
<reference evidence="5" key="1">
    <citation type="journal article" date="2023" name="Mol. Phylogenet. Evol.">
        <title>Genome-scale phylogeny and comparative genomics of the fungal order Sordariales.</title>
        <authorList>
            <person name="Hensen N."/>
            <person name="Bonometti L."/>
            <person name="Westerberg I."/>
            <person name="Brannstrom I.O."/>
            <person name="Guillou S."/>
            <person name="Cros-Aarteil S."/>
            <person name="Calhoun S."/>
            <person name="Haridas S."/>
            <person name="Kuo A."/>
            <person name="Mondo S."/>
            <person name="Pangilinan J."/>
            <person name="Riley R."/>
            <person name="LaButti K."/>
            <person name="Andreopoulos B."/>
            <person name="Lipzen A."/>
            <person name="Chen C."/>
            <person name="Yan M."/>
            <person name="Daum C."/>
            <person name="Ng V."/>
            <person name="Clum A."/>
            <person name="Steindorff A."/>
            <person name="Ohm R.A."/>
            <person name="Martin F."/>
            <person name="Silar P."/>
            <person name="Natvig D.O."/>
            <person name="Lalanne C."/>
            <person name="Gautier V."/>
            <person name="Ament-Velasquez S.L."/>
            <person name="Kruys A."/>
            <person name="Hutchinson M.I."/>
            <person name="Powell A.J."/>
            <person name="Barry K."/>
            <person name="Miller A.N."/>
            <person name="Grigoriev I.V."/>
            <person name="Debuchy R."/>
            <person name="Gladieux P."/>
            <person name="Hiltunen Thoren M."/>
            <person name="Johannesson H."/>
        </authorList>
    </citation>
    <scope>NUCLEOTIDE SEQUENCE</scope>
    <source>
        <strain evidence="5">CBS 118394</strain>
    </source>
</reference>
<evidence type="ECO:0000256" key="1">
    <source>
        <dbReference type="ARBA" id="ARBA00022737"/>
    </source>
</evidence>
<dbReference type="SUPFAM" id="SSF52540">
    <property type="entry name" value="P-loop containing nucleoside triphosphate hydrolases"/>
    <property type="match status" value="1"/>
</dbReference>
<evidence type="ECO:0000259" key="4">
    <source>
        <dbReference type="Pfam" id="PF25053"/>
    </source>
</evidence>
<dbReference type="InterPro" id="IPR056693">
    <property type="entry name" value="DUF7791"/>
</dbReference>
<reference evidence="5" key="2">
    <citation type="submission" date="2023-06" db="EMBL/GenBank/DDBJ databases">
        <authorList>
            <consortium name="Lawrence Berkeley National Laboratory"/>
            <person name="Haridas S."/>
            <person name="Hensen N."/>
            <person name="Bonometti L."/>
            <person name="Westerberg I."/>
            <person name="Brannstrom I.O."/>
            <person name="Guillou S."/>
            <person name="Cros-Aarteil S."/>
            <person name="Calhoun S."/>
            <person name="Kuo A."/>
            <person name="Mondo S."/>
            <person name="Pangilinan J."/>
            <person name="Riley R."/>
            <person name="Labutti K."/>
            <person name="Andreopoulos B."/>
            <person name="Lipzen A."/>
            <person name="Chen C."/>
            <person name="Yanf M."/>
            <person name="Daum C."/>
            <person name="Ng V."/>
            <person name="Clum A."/>
            <person name="Steindorff A."/>
            <person name="Ohm R."/>
            <person name="Martin F."/>
            <person name="Silar P."/>
            <person name="Natvig D."/>
            <person name="Lalanne C."/>
            <person name="Gautier V."/>
            <person name="Ament-Velasquez S.L."/>
            <person name="Kruys A."/>
            <person name="Hutchinson M.I."/>
            <person name="Powell A.J."/>
            <person name="Barry K."/>
            <person name="Miller A.N."/>
            <person name="Grigoriev I.V."/>
            <person name="Debuchy R."/>
            <person name="Gladieux P."/>
            <person name="Thoren M.H."/>
            <person name="Johannesson H."/>
        </authorList>
    </citation>
    <scope>NUCLEOTIDE SEQUENCE</scope>
    <source>
        <strain evidence="5">CBS 118394</strain>
    </source>
</reference>
<evidence type="ECO:0000256" key="2">
    <source>
        <dbReference type="SAM" id="MobiDB-lite"/>
    </source>
</evidence>
<dbReference type="Pfam" id="PF25053">
    <property type="entry name" value="DUF7791"/>
    <property type="match status" value="1"/>
</dbReference>